<evidence type="ECO:0000313" key="6">
    <source>
        <dbReference type="EMBL" id="PSW10284.1"/>
    </source>
</evidence>
<proteinExistence type="predicted"/>
<dbReference type="GO" id="GO:0048029">
    <property type="term" value="F:monosaccharide binding"/>
    <property type="evidence" value="ECO:0007669"/>
    <property type="project" value="InterPro"/>
</dbReference>
<reference evidence="6 7" key="1">
    <citation type="submission" date="2018-03" db="EMBL/GenBank/DDBJ databases">
        <title>Whole genome sequencing of Histamine producing bacteria.</title>
        <authorList>
            <person name="Butler K."/>
        </authorList>
    </citation>
    <scope>NUCLEOTIDE SEQUENCE [LARGE SCALE GENOMIC DNA]</scope>
    <source>
        <strain evidence="6 7">DSM 19138</strain>
    </source>
</reference>
<dbReference type="PANTHER" id="PTHR37831">
    <property type="entry name" value="D-RIBOSE PYRANASE"/>
    <property type="match status" value="1"/>
</dbReference>
<keyword evidence="5" id="KW-0119">Carbohydrate metabolism</keyword>
<accession>A0A2T3N9Y0</accession>
<dbReference type="GO" id="GO:0062193">
    <property type="term" value="F:D-ribose pyranase activity"/>
    <property type="evidence" value="ECO:0007669"/>
    <property type="project" value="UniProtKB-EC"/>
</dbReference>
<gene>
    <name evidence="6" type="ORF">C9J01_18915</name>
</gene>
<keyword evidence="3" id="KW-0963">Cytoplasm</keyword>
<sequence length="164" mass="17994">MIPNTILHPELAKALATLGHGDTVLVTDAGFPIPAGANRIDLGVFPGTVDVLEILRVLRKNMQVEVISFDTEVRDRNPMLYASLQDIYTGAGCDFTVCNHEQLVNDVAPNAKVIIRSGSFNAYANIALTAATDAHAWFTDIEPLDAYIERRKLIKQNHVPVLKD</sequence>
<dbReference type="Proteomes" id="UP000241346">
    <property type="component" value="Unassembled WGS sequence"/>
</dbReference>
<dbReference type="EC" id="5.4.99.62" evidence="2"/>
<evidence type="ECO:0000313" key="7">
    <source>
        <dbReference type="Proteomes" id="UP000241346"/>
    </source>
</evidence>
<organism evidence="6 7">
    <name type="scientific">Photobacterium rosenbergii</name>
    <dbReference type="NCBI Taxonomy" id="294936"/>
    <lineage>
        <taxon>Bacteria</taxon>
        <taxon>Pseudomonadati</taxon>
        <taxon>Pseudomonadota</taxon>
        <taxon>Gammaproteobacteria</taxon>
        <taxon>Vibrionales</taxon>
        <taxon>Vibrionaceae</taxon>
        <taxon>Photobacterium</taxon>
    </lineage>
</organism>
<comment type="caution">
    <text evidence="6">The sequence shown here is derived from an EMBL/GenBank/DDBJ whole genome shotgun (WGS) entry which is preliminary data.</text>
</comment>
<dbReference type="InterPro" id="IPR023750">
    <property type="entry name" value="RbsD-like_sf"/>
</dbReference>
<dbReference type="AlphaFoldDB" id="A0A2T3N9Y0"/>
<dbReference type="GO" id="GO:0005829">
    <property type="term" value="C:cytosol"/>
    <property type="evidence" value="ECO:0007669"/>
    <property type="project" value="TreeGrafter"/>
</dbReference>
<dbReference type="OrthoDB" id="9805009at2"/>
<name>A0A2T3N9Y0_9GAMM</name>
<evidence type="ECO:0000256" key="4">
    <source>
        <dbReference type="ARBA" id="ARBA00023235"/>
    </source>
</evidence>
<protein>
    <recommendedName>
        <fullName evidence="2">D-ribose pyranase</fullName>
        <ecNumber evidence="2">5.4.99.62</ecNumber>
    </recommendedName>
</protein>
<dbReference type="InterPro" id="IPR023064">
    <property type="entry name" value="D-ribose_pyranase"/>
</dbReference>
<dbReference type="NCBIfam" id="NF008761">
    <property type="entry name" value="PRK11797.1"/>
    <property type="match status" value="1"/>
</dbReference>
<keyword evidence="4" id="KW-0413">Isomerase</keyword>
<dbReference type="InterPro" id="IPR007721">
    <property type="entry name" value="RbsD_FucU"/>
</dbReference>
<evidence type="ECO:0000256" key="3">
    <source>
        <dbReference type="ARBA" id="ARBA00022490"/>
    </source>
</evidence>
<dbReference type="RefSeq" id="WP_107299699.1">
    <property type="nucleotide sequence ID" value="NZ_PYMB01000011.1"/>
</dbReference>
<evidence type="ECO:0000256" key="2">
    <source>
        <dbReference type="ARBA" id="ARBA00012862"/>
    </source>
</evidence>
<comment type="catalytic activity">
    <reaction evidence="1">
        <text>beta-D-ribopyranose = beta-D-ribofuranose</text>
        <dbReference type="Rhea" id="RHEA:25432"/>
        <dbReference type="ChEBI" id="CHEBI:27476"/>
        <dbReference type="ChEBI" id="CHEBI:47002"/>
        <dbReference type="EC" id="5.4.99.62"/>
    </reaction>
</comment>
<dbReference type="Gene3D" id="3.40.1650.10">
    <property type="entry name" value="RbsD-like domain"/>
    <property type="match status" value="1"/>
</dbReference>
<dbReference type="Pfam" id="PF05025">
    <property type="entry name" value="RbsD_FucU"/>
    <property type="match status" value="1"/>
</dbReference>
<dbReference type="GO" id="GO:0019303">
    <property type="term" value="P:D-ribose catabolic process"/>
    <property type="evidence" value="ECO:0007669"/>
    <property type="project" value="TreeGrafter"/>
</dbReference>
<evidence type="ECO:0000256" key="1">
    <source>
        <dbReference type="ARBA" id="ARBA00000223"/>
    </source>
</evidence>
<dbReference type="GO" id="GO:0016872">
    <property type="term" value="F:intramolecular lyase activity"/>
    <property type="evidence" value="ECO:0007669"/>
    <property type="project" value="InterPro"/>
</dbReference>
<evidence type="ECO:0000256" key="5">
    <source>
        <dbReference type="ARBA" id="ARBA00023277"/>
    </source>
</evidence>
<dbReference type="EMBL" id="PYMB01000011">
    <property type="protein sequence ID" value="PSW10284.1"/>
    <property type="molecule type" value="Genomic_DNA"/>
</dbReference>
<dbReference type="SUPFAM" id="SSF102546">
    <property type="entry name" value="RbsD-like"/>
    <property type="match status" value="1"/>
</dbReference>
<dbReference type="PANTHER" id="PTHR37831:SF1">
    <property type="entry name" value="D-RIBOSE PYRANASE"/>
    <property type="match status" value="1"/>
</dbReference>